<proteinExistence type="predicted"/>
<organism evidence="2 3">
    <name type="scientific">Micromonospora profundi</name>
    <dbReference type="NCBI Taxonomy" id="1420889"/>
    <lineage>
        <taxon>Bacteria</taxon>
        <taxon>Bacillati</taxon>
        <taxon>Actinomycetota</taxon>
        <taxon>Actinomycetes</taxon>
        <taxon>Micromonosporales</taxon>
        <taxon>Micromonosporaceae</taxon>
        <taxon>Micromonospora</taxon>
    </lineage>
</organism>
<accession>A0AAJ6L6U4</accession>
<dbReference type="Gene3D" id="3.40.630.30">
    <property type="match status" value="1"/>
</dbReference>
<evidence type="ECO:0000313" key="2">
    <source>
        <dbReference type="EMBL" id="WLS48463.1"/>
    </source>
</evidence>
<feature type="domain" description="N-acetyltransferase" evidence="1">
    <location>
        <begin position="4"/>
        <end position="189"/>
    </location>
</feature>
<sequence length="200" mass="22183">MSDFTVKPLGPDTWDAFARLVEKHNGVWGGCWCIYFHPSCAERGQGAEVNRSLKQRLVNEGRAHAALVFDGDAAVAWCEYGTPDELPNVQHGKQYLAELDILPDHRITCFFVDRDYRRKGVSRVALDGALSLIAQGGGGLVESYPQDTAGKKTSASFLYNATRGLFEQAGFAYIRPKGKSHCVMRKEVPATSPPTRRHER</sequence>
<dbReference type="AlphaFoldDB" id="A0AAJ6L6U4"/>
<dbReference type="PROSITE" id="PS51186">
    <property type="entry name" value="GNAT"/>
    <property type="match status" value="1"/>
</dbReference>
<evidence type="ECO:0000313" key="3">
    <source>
        <dbReference type="Proteomes" id="UP001235874"/>
    </source>
</evidence>
<dbReference type="SUPFAM" id="SSF55729">
    <property type="entry name" value="Acyl-CoA N-acyltransferases (Nat)"/>
    <property type="match status" value="1"/>
</dbReference>
<dbReference type="InterPro" id="IPR016181">
    <property type="entry name" value="Acyl_CoA_acyltransferase"/>
</dbReference>
<evidence type="ECO:0000259" key="1">
    <source>
        <dbReference type="PROSITE" id="PS51186"/>
    </source>
</evidence>
<dbReference type="EMBL" id="CP130472">
    <property type="protein sequence ID" value="WLS48463.1"/>
    <property type="molecule type" value="Genomic_DNA"/>
</dbReference>
<dbReference type="InterPro" id="IPR000182">
    <property type="entry name" value="GNAT_dom"/>
</dbReference>
<keyword evidence="3" id="KW-1185">Reference proteome</keyword>
<gene>
    <name evidence="2" type="ORF">Q3V37_15215</name>
</gene>
<dbReference type="Proteomes" id="UP001235874">
    <property type="component" value="Chromosome"/>
</dbReference>
<protein>
    <submittedName>
        <fullName evidence="2">GNAT family N-acetyltransferase</fullName>
    </submittedName>
</protein>
<dbReference type="KEGG" id="mprn:Q3V37_15215"/>
<dbReference type="RefSeq" id="WP_306273785.1">
    <property type="nucleotide sequence ID" value="NZ_CP130472.1"/>
</dbReference>
<reference evidence="2 3" key="1">
    <citation type="submission" date="2023-07" db="EMBL/GenBank/DDBJ databases">
        <title>Micromonospora profundi TRM 95458 converts glycerol to a new osmotic compound.</title>
        <authorList>
            <person name="Lu D."/>
        </authorList>
    </citation>
    <scope>NUCLEOTIDE SEQUENCE [LARGE SCALE GENOMIC DNA]</scope>
    <source>
        <strain evidence="2 3">TRM95458</strain>
    </source>
</reference>
<dbReference type="GO" id="GO:0016747">
    <property type="term" value="F:acyltransferase activity, transferring groups other than amino-acyl groups"/>
    <property type="evidence" value="ECO:0007669"/>
    <property type="project" value="InterPro"/>
</dbReference>
<name>A0AAJ6L6U4_9ACTN</name>